<dbReference type="Gene3D" id="1.20.58.840">
    <property type="match status" value="1"/>
</dbReference>
<dbReference type="InterPro" id="IPR002575">
    <property type="entry name" value="Aminoglycoside_PTrfase"/>
</dbReference>
<evidence type="ECO:0000259" key="1">
    <source>
        <dbReference type="Pfam" id="PF01636"/>
    </source>
</evidence>
<organism evidence="2">
    <name type="scientific">Nonomuraea gerenzanensis</name>
    <dbReference type="NCBI Taxonomy" id="93944"/>
    <lineage>
        <taxon>Bacteria</taxon>
        <taxon>Bacillati</taxon>
        <taxon>Actinomycetota</taxon>
        <taxon>Actinomycetes</taxon>
        <taxon>Streptosporangiales</taxon>
        <taxon>Streptosporangiaceae</taxon>
        <taxon>Nonomuraea</taxon>
    </lineage>
</organism>
<dbReference type="InterPro" id="IPR011009">
    <property type="entry name" value="Kinase-like_dom_sf"/>
</dbReference>
<protein>
    <recommendedName>
        <fullName evidence="1">Aminoglycoside phosphotransferase domain-containing protein</fullName>
    </recommendedName>
</protein>
<proteinExistence type="predicted"/>
<accession>A0A1M4EKV9</accession>
<dbReference type="Pfam" id="PF01636">
    <property type="entry name" value="APH"/>
    <property type="match status" value="1"/>
</dbReference>
<feature type="domain" description="Aminoglycoside phosphotransferase" evidence="1">
    <location>
        <begin position="48"/>
        <end position="273"/>
    </location>
</feature>
<dbReference type="AlphaFoldDB" id="A0A1M4EKV9"/>
<evidence type="ECO:0000313" key="2">
    <source>
        <dbReference type="EMBL" id="SBO99481.1"/>
    </source>
</evidence>
<sequence>MPIMRDRPDDFDEELLRPALRDWGIEAATLDYAPVGFGDFHWIAGGHGGRRWFVTVADVRRQTYDGLRLAMETAAVLREEAGLEFVLAPLRAADGTPLRRLDGHRYAMSVFPYEEATGGDFGDELSPDERGHVIDLLAELHATPPPPSTPDRPVALTGRAGLEQALGDTTLPWLGGPYSEPAQDLIVQHAGTLRSRLAEFDRLAREPGDPVLTHGEPHPGNLLRAGERRLLIDWDTVGTAVPERDLWLVARDEEDFARYTKATGRAVDRDRLALYRLRWALDDVAEYVQWFRSPHGRTADAELSWDSLTGTLEELAR</sequence>
<dbReference type="SUPFAM" id="SSF56112">
    <property type="entry name" value="Protein kinase-like (PK-like)"/>
    <property type="match status" value="1"/>
</dbReference>
<dbReference type="EMBL" id="LT559118">
    <property type="protein sequence ID" value="SBO99481.1"/>
    <property type="molecule type" value="Genomic_DNA"/>
</dbReference>
<gene>
    <name evidence="2" type="ORF">BN4615_P8997</name>
</gene>
<reference evidence="2" key="1">
    <citation type="submission" date="2016-04" db="EMBL/GenBank/DDBJ databases">
        <authorList>
            <person name="Evans L.H."/>
            <person name="Alamgir A."/>
            <person name="Owens N."/>
            <person name="Weber N.D."/>
            <person name="Virtaneva K."/>
            <person name="Barbian K."/>
            <person name="Babar A."/>
            <person name="Rosenke K."/>
        </authorList>
    </citation>
    <scope>NUCLEOTIDE SEQUENCE</scope>
    <source>
        <strain evidence="2">Nono1</strain>
    </source>
</reference>
<name>A0A1M4EKV9_9ACTN</name>
<dbReference type="Gene3D" id="1.10.510.10">
    <property type="entry name" value="Transferase(Phosphotransferase) domain 1"/>
    <property type="match status" value="1"/>
</dbReference>